<dbReference type="Proteomes" id="UP000324832">
    <property type="component" value="Unassembled WGS sequence"/>
</dbReference>
<evidence type="ECO:0000256" key="1">
    <source>
        <dbReference type="SAM" id="MobiDB-lite"/>
    </source>
</evidence>
<gene>
    <name evidence="2" type="ORF">LSINAPIS_LOCUS8583</name>
</gene>
<dbReference type="AlphaFoldDB" id="A0A5E4QG37"/>
<reference evidence="2 3" key="1">
    <citation type="submission" date="2017-07" db="EMBL/GenBank/DDBJ databases">
        <authorList>
            <person name="Talla V."/>
            <person name="Backstrom N."/>
        </authorList>
    </citation>
    <scope>NUCLEOTIDE SEQUENCE [LARGE SCALE GENOMIC DNA]</scope>
</reference>
<evidence type="ECO:0000313" key="2">
    <source>
        <dbReference type="EMBL" id="VVC97259.1"/>
    </source>
</evidence>
<feature type="region of interest" description="Disordered" evidence="1">
    <location>
        <begin position="49"/>
        <end position="71"/>
    </location>
</feature>
<protein>
    <submittedName>
        <fullName evidence="2">Uncharacterized protein</fullName>
    </submittedName>
</protein>
<feature type="compositionally biased region" description="Pro residues" evidence="1">
    <location>
        <begin position="10"/>
        <end position="25"/>
    </location>
</feature>
<feature type="region of interest" description="Disordered" evidence="1">
    <location>
        <begin position="1"/>
        <end position="25"/>
    </location>
</feature>
<name>A0A5E4QG37_9NEOP</name>
<sequence length="71" mass="7741">MQETALLHGGPPPPGPRPRAPAPPRAPLVSLVVCQLRDELYRIYDARGAPRSAHSSLVSFDRRQTGEISVK</sequence>
<organism evidence="2 3">
    <name type="scientific">Leptidea sinapis</name>
    <dbReference type="NCBI Taxonomy" id="189913"/>
    <lineage>
        <taxon>Eukaryota</taxon>
        <taxon>Metazoa</taxon>
        <taxon>Ecdysozoa</taxon>
        <taxon>Arthropoda</taxon>
        <taxon>Hexapoda</taxon>
        <taxon>Insecta</taxon>
        <taxon>Pterygota</taxon>
        <taxon>Neoptera</taxon>
        <taxon>Endopterygota</taxon>
        <taxon>Lepidoptera</taxon>
        <taxon>Glossata</taxon>
        <taxon>Ditrysia</taxon>
        <taxon>Papilionoidea</taxon>
        <taxon>Pieridae</taxon>
        <taxon>Dismorphiinae</taxon>
        <taxon>Leptidea</taxon>
    </lineage>
</organism>
<dbReference type="EMBL" id="FZQP02003112">
    <property type="protein sequence ID" value="VVC97259.1"/>
    <property type="molecule type" value="Genomic_DNA"/>
</dbReference>
<accession>A0A5E4QG37</accession>
<feature type="compositionally biased region" description="Basic and acidic residues" evidence="1">
    <location>
        <begin position="60"/>
        <end position="71"/>
    </location>
</feature>
<keyword evidence="3" id="KW-1185">Reference proteome</keyword>
<evidence type="ECO:0000313" key="3">
    <source>
        <dbReference type="Proteomes" id="UP000324832"/>
    </source>
</evidence>
<proteinExistence type="predicted"/>